<evidence type="ECO:0000313" key="3">
    <source>
        <dbReference type="Proteomes" id="UP000823775"/>
    </source>
</evidence>
<feature type="region of interest" description="Disordered" evidence="1">
    <location>
        <begin position="47"/>
        <end position="70"/>
    </location>
</feature>
<evidence type="ECO:0000256" key="1">
    <source>
        <dbReference type="SAM" id="MobiDB-lite"/>
    </source>
</evidence>
<reference evidence="2 3" key="1">
    <citation type="journal article" date="2021" name="BMC Genomics">
        <title>Datura genome reveals duplications of psychoactive alkaloid biosynthetic genes and high mutation rate following tissue culture.</title>
        <authorList>
            <person name="Rajewski A."/>
            <person name="Carter-House D."/>
            <person name="Stajich J."/>
            <person name="Litt A."/>
        </authorList>
    </citation>
    <scope>NUCLEOTIDE SEQUENCE [LARGE SCALE GENOMIC DNA]</scope>
    <source>
        <strain evidence="2">AR-01</strain>
    </source>
</reference>
<proteinExistence type="predicted"/>
<accession>A0ABS8Y0E5</accession>
<comment type="caution">
    <text evidence="2">The sequence shown here is derived from an EMBL/GenBank/DDBJ whole genome shotgun (WGS) entry which is preliminary data.</text>
</comment>
<organism evidence="2 3">
    <name type="scientific">Datura stramonium</name>
    <name type="common">Jimsonweed</name>
    <name type="synonym">Common thornapple</name>
    <dbReference type="NCBI Taxonomy" id="4076"/>
    <lineage>
        <taxon>Eukaryota</taxon>
        <taxon>Viridiplantae</taxon>
        <taxon>Streptophyta</taxon>
        <taxon>Embryophyta</taxon>
        <taxon>Tracheophyta</taxon>
        <taxon>Spermatophyta</taxon>
        <taxon>Magnoliopsida</taxon>
        <taxon>eudicotyledons</taxon>
        <taxon>Gunneridae</taxon>
        <taxon>Pentapetalae</taxon>
        <taxon>asterids</taxon>
        <taxon>lamiids</taxon>
        <taxon>Solanales</taxon>
        <taxon>Solanaceae</taxon>
        <taxon>Solanoideae</taxon>
        <taxon>Datureae</taxon>
        <taxon>Datura</taxon>
    </lineage>
</organism>
<evidence type="ECO:0000313" key="2">
    <source>
        <dbReference type="EMBL" id="MCE5165648.1"/>
    </source>
</evidence>
<protein>
    <submittedName>
        <fullName evidence="2">Uncharacterized protein</fullName>
    </submittedName>
</protein>
<dbReference type="Proteomes" id="UP000823775">
    <property type="component" value="Unassembled WGS sequence"/>
</dbReference>
<keyword evidence="3" id="KW-1185">Reference proteome</keyword>
<gene>
    <name evidence="2" type="ORF">HAX54_011261</name>
</gene>
<dbReference type="EMBL" id="JACEIK010016384">
    <property type="protein sequence ID" value="MCE5165648.1"/>
    <property type="molecule type" value="Genomic_DNA"/>
</dbReference>
<sequence length="126" mass="14185">MGHKSDNSEKPWLRKRAHGNLMIGIIQDGPPCSKNWSLSSPFHYKRKEQRGARYASPQNRKPIKGRESEGIWAPVNQRSQRSALRLHLACKMGGVEAGNQALEEIEEETLLSSMTLSAPPPPRHHL</sequence>
<name>A0ABS8Y0E5_DATST</name>